<keyword evidence="3" id="KW-1185">Reference proteome</keyword>
<organism evidence="2 3">
    <name type="scientific">Sporomusa ovata</name>
    <dbReference type="NCBI Taxonomy" id="2378"/>
    <lineage>
        <taxon>Bacteria</taxon>
        <taxon>Bacillati</taxon>
        <taxon>Bacillota</taxon>
        <taxon>Negativicutes</taxon>
        <taxon>Selenomonadales</taxon>
        <taxon>Sporomusaceae</taxon>
        <taxon>Sporomusa</taxon>
    </lineage>
</organism>
<name>A0A0U1L3L2_9FIRM</name>
<evidence type="ECO:0000313" key="3">
    <source>
        <dbReference type="Proteomes" id="UP000049855"/>
    </source>
</evidence>
<dbReference type="EMBL" id="CTRP01000014">
    <property type="protein sequence ID" value="CQR74281.1"/>
    <property type="molecule type" value="Genomic_DNA"/>
</dbReference>
<dbReference type="Proteomes" id="UP000049855">
    <property type="component" value="Unassembled WGS sequence"/>
</dbReference>
<sequence length="53" mass="5854">MVRGTTLNWKVQAENKKTISPQGRNGRDTTLFEKPNTFPYSGTGYTASDTLAC</sequence>
<evidence type="ECO:0000313" key="2">
    <source>
        <dbReference type="EMBL" id="CQR74281.1"/>
    </source>
</evidence>
<reference evidence="3" key="1">
    <citation type="submission" date="2015-03" db="EMBL/GenBank/DDBJ databases">
        <authorList>
            <person name="Nijsse Bart"/>
        </authorList>
    </citation>
    <scope>NUCLEOTIDE SEQUENCE [LARGE SCALE GENOMIC DNA]</scope>
</reference>
<protein>
    <submittedName>
        <fullName evidence="2">Uncharacterized protein</fullName>
    </submittedName>
</protein>
<evidence type="ECO:0000256" key="1">
    <source>
        <dbReference type="SAM" id="MobiDB-lite"/>
    </source>
</evidence>
<dbReference type="AlphaFoldDB" id="A0A0U1L3L2"/>
<accession>A0A0U1L3L2</accession>
<gene>
    <name evidence="2" type="ORF">SpAn4DRAFT_0743</name>
</gene>
<proteinExistence type="predicted"/>
<feature type="region of interest" description="Disordered" evidence="1">
    <location>
        <begin position="12"/>
        <end position="35"/>
    </location>
</feature>